<dbReference type="NCBIfam" id="TIGR01845">
    <property type="entry name" value="outer_NodT"/>
    <property type="match status" value="1"/>
</dbReference>
<dbReference type="Pfam" id="PF02321">
    <property type="entry name" value="OEP"/>
    <property type="match status" value="2"/>
</dbReference>
<dbReference type="Gene3D" id="2.20.200.10">
    <property type="entry name" value="Outer membrane efflux proteins (OEP)"/>
    <property type="match status" value="1"/>
</dbReference>
<comment type="similarity">
    <text evidence="1 2">Belongs to the outer membrane factor (OMF) (TC 1.B.17) family.</text>
</comment>
<accession>A0A8T6ZGA3</accession>
<evidence type="ECO:0000256" key="2">
    <source>
        <dbReference type="RuleBase" id="RU362097"/>
    </source>
</evidence>
<keyword evidence="2" id="KW-1134">Transmembrane beta strand</keyword>
<feature type="compositionally biased region" description="Low complexity" evidence="3">
    <location>
        <begin position="509"/>
        <end position="531"/>
    </location>
</feature>
<comment type="subcellular location">
    <subcellularLocation>
        <location evidence="2">Cell membrane</location>
        <topology evidence="2">Lipid-anchor</topology>
    </subcellularLocation>
</comment>
<evidence type="ECO:0000313" key="5">
    <source>
        <dbReference type="Proteomes" id="UP000030460"/>
    </source>
</evidence>
<feature type="compositionally biased region" description="Basic and acidic residues" evidence="3">
    <location>
        <begin position="492"/>
        <end position="501"/>
    </location>
</feature>
<reference evidence="4" key="1">
    <citation type="journal article" date="2015" name="Genome Announc.">
        <title>Draft Genome Sequence of the Polyhydroxyalkanoate-Producing Bacterium Burkholderia sacchari LMG 19450 Isolated from Brazilian Sugarcane Plantation Soil.</title>
        <authorList>
            <person name="Alexandrino P.M."/>
            <person name="Mendonca T.T."/>
            <person name="Guaman Bautista L.P."/>
            <person name="Cherix J."/>
            <person name="Lozano-Sakalauskas G.C."/>
            <person name="Fujita A."/>
            <person name="Ramos Filho E."/>
            <person name="Long P."/>
            <person name="Padilla G."/>
            <person name="Taciro M.K."/>
            <person name="Gomez J.G."/>
            <person name="Silva L.F."/>
        </authorList>
    </citation>
    <scope>NUCLEOTIDE SEQUENCE</scope>
    <source>
        <strain evidence="4">LMG 19450</strain>
    </source>
</reference>
<protein>
    <submittedName>
        <fullName evidence="4">Efflux transporter outer membrane subunit</fullName>
    </submittedName>
</protein>
<dbReference type="InterPro" id="IPR010131">
    <property type="entry name" value="MdtP/NodT-like"/>
</dbReference>
<feature type="region of interest" description="Disordered" evidence="3">
    <location>
        <begin position="490"/>
        <end position="537"/>
    </location>
</feature>
<dbReference type="Gene3D" id="1.20.1600.10">
    <property type="entry name" value="Outer membrane efflux proteins (OEP)"/>
    <property type="match status" value="1"/>
</dbReference>
<dbReference type="InterPro" id="IPR003423">
    <property type="entry name" value="OMP_efflux"/>
</dbReference>
<gene>
    <name evidence="4" type="ORF">NH14_020600</name>
</gene>
<reference evidence="4" key="2">
    <citation type="submission" date="2020-04" db="EMBL/GenBank/DDBJ databases">
        <authorList>
            <person name="Alexandrino P."/>
            <person name="Mendonca T."/>
            <person name="Guaman L."/>
            <person name="Cherix J."/>
            <person name="Lozano-Sakalauskas G."/>
            <person name="Fujita A."/>
            <person name="Filho E.R."/>
            <person name="Long P."/>
            <person name="Padilla G."/>
            <person name="Taciro M.K."/>
            <person name="Gomez J.G."/>
            <person name="Silva L.F."/>
            <person name="Torres M."/>
        </authorList>
    </citation>
    <scope>NUCLEOTIDE SEQUENCE</scope>
    <source>
        <strain evidence="4">LMG 19450</strain>
    </source>
</reference>
<comment type="caution">
    <text evidence="4">The sequence shown here is derived from an EMBL/GenBank/DDBJ whole genome shotgun (WGS) entry which is preliminary data.</text>
</comment>
<evidence type="ECO:0000256" key="1">
    <source>
        <dbReference type="ARBA" id="ARBA00007613"/>
    </source>
</evidence>
<dbReference type="SUPFAM" id="SSF56954">
    <property type="entry name" value="Outer membrane efflux proteins (OEP)"/>
    <property type="match status" value="1"/>
</dbReference>
<name>A0A8T6ZGA3_9BURK</name>
<keyword evidence="2" id="KW-0812">Transmembrane</keyword>
<dbReference type="PANTHER" id="PTHR30203:SF33">
    <property type="entry name" value="BLR4455 PROTEIN"/>
    <property type="match status" value="1"/>
</dbReference>
<dbReference type="OrthoDB" id="9770517at2"/>
<dbReference type="Proteomes" id="UP000030460">
    <property type="component" value="Unassembled WGS sequence"/>
</dbReference>
<dbReference type="AlphaFoldDB" id="A0A8T6ZGA3"/>
<keyword evidence="2" id="KW-0564">Palmitate</keyword>
<proteinExistence type="inferred from homology"/>
<evidence type="ECO:0000256" key="3">
    <source>
        <dbReference type="SAM" id="MobiDB-lite"/>
    </source>
</evidence>
<dbReference type="PANTHER" id="PTHR30203">
    <property type="entry name" value="OUTER MEMBRANE CATION EFFLUX PROTEIN"/>
    <property type="match status" value="1"/>
</dbReference>
<dbReference type="GO" id="GO:0005886">
    <property type="term" value="C:plasma membrane"/>
    <property type="evidence" value="ECO:0007669"/>
    <property type="project" value="UniProtKB-SubCell"/>
</dbReference>
<dbReference type="RefSeq" id="WP_084225661.1">
    <property type="nucleotide sequence ID" value="NZ_CADFGF010000006.1"/>
</dbReference>
<dbReference type="GO" id="GO:0015562">
    <property type="term" value="F:efflux transmembrane transporter activity"/>
    <property type="evidence" value="ECO:0007669"/>
    <property type="project" value="InterPro"/>
</dbReference>
<keyword evidence="5" id="KW-1185">Reference proteome</keyword>
<keyword evidence="2" id="KW-0472">Membrane</keyword>
<dbReference type="EMBL" id="JTDB02000006">
    <property type="protein sequence ID" value="NLP63523.1"/>
    <property type="molecule type" value="Genomic_DNA"/>
</dbReference>
<keyword evidence="2" id="KW-0449">Lipoprotein</keyword>
<sequence length="537" mass="56961">MKTIYRQGRRKAPLEFARRVRAAGRLLPLALAASFTFLASGCIVGPDYHRPQVAVPTQWKELPGWTQAEPADADGPKGEWWTAFQDPLLDELEPLVAVSNQTVRQSYANYRQALAEVRIARASLFPSLGVTGSATRERSSSITQSNRALIVNSGSLEASVSWEPDFWGKVRRQIEEQSATAQASEATLANAQLSEQIALANAVIALRVTDADIDLLTQTVAAYEASLRVVSNQDSAGTIPPSDLITARTQLENAQASLIALGVARAQYEHAIAVLVGRNPEDMTIPHSSRLPVLPAIPAGVPSTLLQRRPDIATAERQMASANASIGVAVAAYYPNISLSAFDGFTQAPLSGLLHISNYVWSLGASATQTIFDGGARSGEVAAARASYDAAVANYRGTVLTAFQNVENDLSGLRILAQQSERLDAAVRDSIRGAQIALNEYEAGTVDYTTVVTAQAVQLSTQQNALNVQQQRLLDAAALIGDLGGGWTGVLHDPRHPDRAAVDSASTQPATASVDTAAAPNATAPTNHNNPGHAPSP</sequence>
<evidence type="ECO:0000313" key="4">
    <source>
        <dbReference type="EMBL" id="NLP63523.1"/>
    </source>
</evidence>
<organism evidence="4 5">
    <name type="scientific">Paraburkholderia sacchari</name>
    <dbReference type="NCBI Taxonomy" id="159450"/>
    <lineage>
        <taxon>Bacteria</taxon>
        <taxon>Pseudomonadati</taxon>
        <taxon>Pseudomonadota</taxon>
        <taxon>Betaproteobacteria</taxon>
        <taxon>Burkholderiales</taxon>
        <taxon>Burkholderiaceae</taxon>
        <taxon>Paraburkholderia</taxon>
    </lineage>
</organism>